<dbReference type="RefSeq" id="WP_311700823.1">
    <property type="nucleotide sequence ID" value="NZ_JAVREY010000107.1"/>
</dbReference>
<sequence>MTGGELTLGAVLVRLEEREREIAAQAEQTREQIAQLTAMLDELDRAVEEVRITRKTLLELPESGSPTPPAGSEPPDKAAYQEILAVFAEARGPLRARGVCEAMDLDLAPNNINNVRIKLKRLARRGILTEPEPGLWALLPYVWVLWPGLIRETRRFL</sequence>
<accession>A0ABU2U889</accession>
<protein>
    <submittedName>
        <fullName evidence="2">Uncharacterized protein</fullName>
    </submittedName>
</protein>
<comment type="caution">
    <text evidence="2">The sequence shown here is derived from an EMBL/GenBank/DDBJ whole genome shotgun (WGS) entry which is preliminary data.</text>
</comment>
<proteinExistence type="predicted"/>
<keyword evidence="1" id="KW-0175">Coiled coil</keyword>
<feature type="coiled-coil region" evidence="1">
    <location>
        <begin position="12"/>
        <end position="60"/>
    </location>
</feature>
<organism evidence="2 3">
    <name type="scientific">Streptomyces gibsoniae</name>
    <dbReference type="NCBI Taxonomy" id="3075529"/>
    <lineage>
        <taxon>Bacteria</taxon>
        <taxon>Bacillati</taxon>
        <taxon>Actinomycetota</taxon>
        <taxon>Actinomycetes</taxon>
        <taxon>Kitasatosporales</taxon>
        <taxon>Streptomycetaceae</taxon>
        <taxon>Streptomyces</taxon>
    </lineage>
</organism>
<name>A0ABU2U889_9ACTN</name>
<evidence type="ECO:0000313" key="2">
    <source>
        <dbReference type="EMBL" id="MDT0469393.1"/>
    </source>
</evidence>
<dbReference type="EMBL" id="JAVREY010000107">
    <property type="protein sequence ID" value="MDT0469393.1"/>
    <property type="molecule type" value="Genomic_DNA"/>
</dbReference>
<evidence type="ECO:0000313" key="3">
    <source>
        <dbReference type="Proteomes" id="UP001183809"/>
    </source>
</evidence>
<evidence type="ECO:0000256" key="1">
    <source>
        <dbReference type="SAM" id="Coils"/>
    </source>
</evidence>
<dbReference type="Proteomes" id="UP001183809">
    <property type="component" value="Unassembled WGS sequence"/>
</dbReference>
<gene>
    <name evidence="2" type="ORF">RM764_41655</name>
</gene>
<keyword evidence="3" id="KW-1185">Reference proteome</keyword>
<reference evidence="3" key="1">
    <citation type="submission" date="2023-07" db="EMBL/GenBank/DDBJ databases">
        <title>30 novel species of actinomycetes from the DSMZ collection.</title>
        <authorList>
            <person name="Nouioui I."/>
        </authorList>
    </citation>
    <scope>NUCLEOTIDE SEQUENCE [LARGE SCALE GENOMIC DNA]</scope>
    <source>
        <strain evidence="3">DSM 41699</strain>
    </source>
</reference>